<proteinExistence type="inferred from homology"/>
<keyword evidence="3" id="KW-0274">FAD</keyword>
<dbReference type="Gene3D" id="3.50.50.60">
    <property type="entry name" value="FAD/NAD(P)-binding domain"/>
    <property type="match status" value="1"/>
</dbReference>
<reference evidence="7 8" key="1">
    <citation type="submission" date="2016-10" db="EMBL/GenBank/DDBJ databases">
        <authorList>
            <person name="de Groot N.N."/>
        </authorList>
    </citation>
    <scope>NUCLEOTIDE SEQUENCE [LARGE SCALE GENOMIC DNA]</scope>
    <source>
        <strain evidence="7 8">DSM 12130</strain>
    </source>
</reference>
<accession>A0A1H0VLX4</accession>
<dbReference type="InterPro" id="IPR036188">
    <property type="entry name" value="FAD/NAD-bd_sf"/>
</dbReference>
<dbReference type="EMBL" id="FNJI01000055">
    <property type="protein sequence ID" value="SDP79592.1"/>
    <property type="molecule type" value="Genomic_DNA"/>
</dbReference>
<dbReference type="NCBIfam" id="NF008726">
    <property type="entry name" value="PRK11728.1"/>
    <property type="match status" value="1"/>
</dbReference>
<dbReference type="RefSeq" id="WP_092226011.1">
    <property type="nucleotide sequence ID" value="NZ_FNJI01000055.1"/>
</dbReference>
<dbReference type="AlphaFoldDB" id="A0A1H0VLX4"/>
<dbReference type="GO" id="GO:0005737">
    <property type="term" value="C:cytoplasm"/>
    <property type="evidence" value="ECO:0007669"/>
    <property type="project" value="TreeGrafter"/>
</dbReference>
<protein>
    <submittedName>
        <fullName evidence="7">L-2-hydroxyglutarate oxidase</fullName>
    </submittedName>
</protein>
<keyword evidence="4" id="KW-0560">Oxidoreductase</keyword>
<dbReference type="PANTHER" id="PTHR43104">
    <property type="entry name" value="L-2-HYDROXYGLUTARATE DEHYDROGENASE, MITOCHONDRIAL"/>
    <property type="match status" value="1"/>
</dbReference>
<dbReference type="PANTHER" id="PTHR43104:SF2">
    <property type="entry name" value="L-2-HYDROXYGLUTARATE DEHYDROGENASE, MITOCHONDRIAL"/>
    <property type="match status" value="1"/>
</dbReference>
<dbReference type="SUPFAM" id="SSF51905">
    <property type="entry name" value="FAD/NAD(P)-binding domain"/>
    <property type="match status" value="1"/>
</dbReference>
<evidence type="ECO:0000256" key="4">
    <source>
        <dbReference type="ARBA" id="ARBA00023002"/>
    </source>
</evidence>
<feature type="domain" description="FAD dependent oxidoreductase" evidence="6">
    <location>
        <begin position="5"/>
        <end position="392"/>
    </location>
</feature>
<evidence type="ECO:0000313" key="8">
    <source>
        <dbReference type="Proteomes" id="UP000199073"/>
    </source>
</evidence>
<organism evidence="7 8">
    <name type="scientific">Desulforhopalus singaporensis</name>
    <dbReference type="NCBI Taxonomy" id="91360"/>
    <lineage>
        <taxon>Bacteria</taxon>
        <taxon>Pseudomonadati</taxon>
        <taxon>Thermodesulfobacteriota</taxon>
        <taxon>Desulfobulbia</taxon>
        <taxon>Desulfobulbales</taxon>
        <taxon>Desulfocapsaceae</taxon>
        <taxon>Desulforhopalus</taxon>
    </lineage>
</organism>
<evidence type="ECO:0000256" key="3">
    <source>
        <dbReference type="ARBA" id="ARBA00022827"/>
    </source>
</evidence>
<dbReference type="Proteomes" id="UP000199073">
    <property type="component" value="Unassembled WGS sequence"/>
</dbReference>
<evidence type="ECO:0000256" key="1">
    <source>
        <dbReference type="ARBA" id="ARBA00001974"/>
    </source>
</evidence>
<evidence type="ECO:0000256" key="5">
    <source>
        <dbReference type="ARBA" id="ARBA00037941"/>
    </source>
</evidence>
<dbReference type="Gene3D" id="3.30.9.10">
    <property type="entry name" value="D-Amino Acid Oxidase, subunit A, domain 2"/>
    <property type="match status" value="1"/>
</dbReference>
<comment type="cofactor">
    <cofactor evidence="1">
        <name>FAD</name>
        <dbReference type="ChEBI" id="CHEBI:57692"/>
    </cofactor>
</comment>
<name>A0A1H0VLX4_9BACT</name>
<comment type="similarity">
    <text evidence="5">Belongs to the L2HGDH family.</text>
</comment>
<keyword evidence="2" id="KW-0285">Flavoprotein</keyword>
<dbReference type="STRING" id="91360.SAMN05660330_04146"/>
<dbReference type="OrthoDB" id="9801699at2"/>
<dbReference type="InterPro" id="IPR006076">
    <property type="entry name" value="FAD-dep_OxRdtase"/>
</dbReference>
<evidence type="ECO:0000313" key="7">
    <source>
        <dbReference type="EMBL" id="SDP79592.1"/>
    </source>
</evidence>
<dbReference type="GO" id="GO:0047545">
    <property type="term" value="F:(S)-2-hydroxyglutarate dehydrogenase activity"/>
    <property type="evidence" value="ECO:0007669"/>
    <property type="project" value="TreeGrafter"/>
</dbReference>
<dbReference type="Pfam" id="PF01266">
    <property type="entry name" value="DAO"/>
    <property type="match status" value="1"/>
</dbReference>
<gene>
    <name evidence="7" type="ORF">SAMN05660330_04146</name>
</gene>
<sequence length="400" mass="44482">MSEYDFIVVGGGIVGISSAWQLKLRFPEARIILLEKENGLGTHQTNHNSGVIHAGVYYQPGSLKADFCRRGSLWTFEFCGEHGLDTEQCGKLLVATDESELLRMYDLEFRCNKNGITTERISEAELHTLEPNISGLGALLVPSTGITNFHEVCNKMAELFVSLGGEIKMGQSVEKLEESSNIIAAYLPSEKIMGKYLLACAGLHADRVARMVGIDTDFQIVPFRGEYYQLPAKYKDIVKHLIYPIPDPELPFLGVHLTRMIDGVVTVGPNAVLGYKREGYGRVNFDLRDVSEMVKFPGFWKVVRSNLKSGISETINSWFKPGYLKRVQKYCSSLSLQDLQSYPAGIRAQAVMQDGSLVHDFLFAESERSLHVCNAPSPAATSAMPIGEYICNRLCEKHSL</sequence>
<evidence type="ECO:0000259" key="6">
    <source>
        <dbReference type="Pfam" id="PF01266"/>
    </source>
</evidence>
<keyword evidence="8" id="KW-1185">Reference proteome</keyword>
<evidence type="ECO:0000256" key="2">
    <source>
        <dbReference type="ARBA" id="ARBA00022630"/>
    </source>
</evidence>